<evidence type="ECO:0000313" key="3">
    <source>
        <dbReference type="Proteomes" id="UP000286678"/>
    </source>
</evidence>
<accession>A0A432XD70</accession>
<evidence type="ECO:0008006" key="4">
    <source>
        <dbReference type="Google" id="ProtNLM"/>
    </source>
</evidence>
<keyword evidence="3" id="KW-1185">Reference proteome</keyword>
<dbReference type="RefSeq" id="WP_126834407.1">
    <property type="nucleotide sequence ID" value="NZ_PIPT01000008.1"/>
</dbReference>
<feature type="chain" id="PRO_5019342357" description="EF-hand domain-containing protein" evidence="1">
    <location>
        <begin position="22"/>
        <end position="314"/>
    </location>
</feature>
<dbReference type="Proteomes" id="UP000286678">
    <property type="component" value="Unassembled WGS sequence"/>
</dbReference>
<feature type="signal peptide" evidence="1">
    <location>
        <begin position="1"/>
        <end position="21"/>
    </location>
</feature>
<dbReference type="EMBL" id="PIPT01000008">
    <property type="protein sequence ID" value="RUO46586.1"/>
    <property type="molecule type" value="Genomic_DNA"/>
</dbReference>
<dbReference type="OrthoDB" id="6235255at2"/>
<evidence type="ECO:0000313" key="2">
    <source>
        <dbReference type="EMBL" id="RUO46586.1"/>
    </source>
</evidence>
<comment type="caution">
    <text evidence="2">The sequence shown here is derived from an EMBL/GenBank/DDBJ whole genome shotgun (WGS) entry which is preliminary data.</text>
</comment>
<sequence length="314" mass="33933">MKLLTATLAAAALAFSLNATAQEENRQTLVIEGTGLGDASDALSVYPTASFYRIFIEFDTSATLLNSDPQVKQYDNAVTLFDIKYYDAQDQLVPGPTITFDGDLPENVAARPDVIFYGNNGSFDRVMVMGDISFNGSSYFWLDPLLSGPSGSIFSDFTTGFPQFNEGAVTNVMNGYTHFGYNSLEQTYVHIDAFGPVATLSYLVLDADGDGVVDNVDTCPVSILDETMLFDGWYDSGVTNYVDANGCSIADHYAACEAVEEEAPRRGIRSVRSGPSSCEKAVSYDLVADGVISYAEARLLREALYESASSTGDR</sequence>
<organism evidence="2 3">
    <name type="scientific">Pseudidiomarina aquimaris</name>
    <dbReference type="NCBI Taxonomy" id="641841"/>
    <lineage>
        <taxon>Bacteria</taxon>
        <taxon>Pseudomonadati</taxon>
        <taxon>Pseudomonadota</taxon>
        <taxon>Gammaproteobacteria</taxon>
        <taxon>Alteromonadales</taxon>
        <taxon>Idiomarinaceae</taxon>
        <taxon>Pseudidiomarina</taxon>
    </lineage>
</organism>
<reference evidence="3" key="1">
    <citation type="journal article" date="2018" name="Front. Microbiol.">
        <title>Genome-Based Analysis Reveals the Taxonomy and Diversity of the Family Idiomarinaceae.</title>
        <authorList>
            <person name="Liu Y."/>
            <person name="Lai Q."/>
            <person name="Shao Z."/>
        </authorList>
    </citation>
    <scope>NUCLEOTIDE SEQUENCE [LARGE SCALE GENOMIC DNA]</scope>
    <source>
        <strain evidence="3">SW15</strain>
    </source>
</reference>
<protein>
    <recommendedName>
        <fullName evidence="4">EF-hand domain-containing protein</fullName>
    </recommendedName>
</protein>
<dbReference type="AlphaFoldDB" id="A0A432XD70"/>
<keyword evidence="1" id="KW-0732">Signal</keyword>
<proteinExistence type="predicted"/>
<gene>
    <name evidence="2" type="ORF">CWE21_10540</name>
</gene>
<evidence type="ECO:0000256" key="1">
    <source>
        <dbReference type="SAM" id="SignalP"/>
    </source>
</evidence>
<name>A0A432XD70_9GAMM</name>